<evidence type="ECO:0000313" key="7">
    <source>
        <dbReference type="EMBL" id="MFC0546122.1"/>
    </source>
</evidence>
<keyword evidence="3" id="KW-0408">Iron</keyword>
<dbReference type="Proteomes" id="UP001589810">
    <property type="component" value="Unassembled WGS sequence"/>
</dbReference>
<evidence type="ECO:0000313" key="8">
    <source>
        <dbReference type="Proteomes" id="UP001589810"/>
    </source>
</evidence>
<evidence type="ECO:0000256" key="2">
    <source>
        <dbReference type="ARBA" id="ARBA00022723"/>
    </source>
</evidence>
<dbReference type="CDD" id="cd03467">
    <property type="entry name" value="Rieske"/>
    <property type="match status" value="1"/>
</dbReference>
<keyword evidence="8" id="KW-1185">Reference proteome</keyword>
<name>A0ABV6N0W8_9PSEU</name>
<comment type="caution">
    <text evidence="7">The sequence shown here is derived from an EMBL/GenBank/DDBJ whole genome shotgun (WGS) entry which is preliminary data.</text>
</comment>
<feature type="region of interest" description="Disordered" evidence="5">
    <location>
        <begin position="39"/>
        <end position="72"/>
    </location>
</feature>
<dbReference type="InterPro" id="IPR036922">
    <property type="entry name" value="Rieske_2Fe-2S_sf"/>
</dbReference>
<evidence type="ECO:0000256" key="5">
    <source>
        <dbReference type="SAM" id="MobiDB-lite"/>
    </source>
</evidence>
<feature type="compositionally biased region" description="Basic and acidic residues" evidence="5">
    <location>
        <begin position="1"/>
        <end position="14"/>
    </location>
</feature>
<dbReference type="EMBL" id="JBHLUD010000011">
    <property type="protein sequence ID" value="MFC0546122.1"/>
    <property type="molecule type" value="Genomic_DNA"/>
</dbReference>
<dbReference type="InterPro" id="IPR017941">
    <property type="entry name" value="Rieske_2Fe-2S"/>
</dbReference>
<feature type="region of interest" description="Disordered" evidence="5">
    <location>
        <begin position="1"/>
        <end position="27"/>
    </location>
</feature>
<dbReference type="Gene3D" id="2.102.10.10">
    <property type="entry name" value="Rieske [2Fe-2S] iron-sulphur domain"/>
    <property type="match status" value="1"/>
</dbReference>
<dbReference type="RefSeq" id="WP_273943322.1">
    <property type="nucleotide sequence ID" value="NZ_CP097263.1"/>
</dbReference>
<protein>
    <submittedName>
        <fullName evidence="7">Rieske (2Fe-2S) protein</fullName>
    </submittedName>
</protein>
<keyword evidence="1" id="KW-0001">2Fe-2S</keyword>
<evidence type="ECO:0000256" key="1">
    <source>
        <dbReference type="ARBA" id="ARBA00022714"/>
    </source>
</evidence>
<evidence type="ECO:0000256" key="3">
    <source>
        <dbReference type="ARBA" id="ARBA00023004"/>
    </source>
</evidence>
<sequence length="224" mass="23947">MKRDARRFVDDLLGQRRPRPFQADEEDEAVVRTAVELAAARPGADEPSPEFVSQLRDRVTGDSQPRAHTSRRRRVLQVAAAAAGAFTVGIVADRAVASGGDTTPVVAAPETEIMPTHGTWATVAASTDLVEGAVREFDLGAVVGVVQRTSGRLRAVSSVCTHMACRLGLNDKRDTLVCPCHGATFSVAGQPVRNLRSADPLPALPRLAVREFEGSIQIYCPVRG</sequence>
<proteinExistence type="predicted"/>
<dbReference type="Pfam" id="PF00355">
    <property type="entry name" value="Rieske"/>
    <property type="match status" value="1"/>
</dbReference>
<evidence type="ECO:0000256" key="4">
    <source>
        <dbReference type="ARBA" id="ARBA00023014"/>
    </source>
</evidence>
<evidence type="ECO:0000259" key="6">
    <source>
        <dbReference type="PROSITE" id="PS51296"/>
    </source>
</evidence>
<keyword evidence="4" id="KW-0411">Iron-sulfur</keyword>
<gene>
    <name evidence="7" type="ORF">ACFFH7_31720</name>
</gene>
<organism evidence="7 8">
    <name type="scientific">Kutzneria chonburiensis</name>
    <dbReference type="NCBI Taxonomy" id="1483604"/>
    <lineage>
        <taxon>Bacteria</taxon>
        <taxon>Bacillati</taxon>
        <taxon>Actinomycetota</taxon>
        <taxon>Actinomycetes</taxon>
        <taxon>Pseudonocardiales</taxon>
        <taxon>Pseudonocardiaceae</taxon>
        <taxon>Kutzneria</taxon>
    </lineage>
</organism>
<dbReference type="PROSITE" id="PS51296">
    <property type="entry name" value="RIESKE"/>
    <property type="match status" value="1"/>
</dbReference>
<reference evidence="7 8" key="1">
    <citation type="submission" date="2024-09" db="EMBL/GenBank/DDBJ databases">
        <authorList>
            <person name="Sun Q."/>
            <person name="Mori K."/>
        </authorList>
    </citation>
    <scope>NUCLEOTIDE SEQUENCE [LARGE SCALE GENOMIC DNA]</scope>
    <source>
        <strain evidence="7 8">TBRC 1432</strain>
    </source>
</reference>
<feature type="domain" description="Rieske" evidence="6">
    <location>
        <begin position="120"/>
        <end position="218"/>
    </location>
</feature>
<keyword evidence="2" id="KW-0479">Metal-binding</keyword>
<accession>A0ABV6N0W8</accession>
<dbReference type="SUPFAM" id="SSF50022">
    <property type="entry name" value="ISP domain"/>
    <property type="match status" value="1"/>
</dbReference>